<reference evidence="1 2" key="1">
    <citation type="submission" date="2016-11" db="EMBL/GenBank/DDBJ databases">
        <authorList>
            <person name="Jaros S."/>
            <person name="Januszkiewicz K."/>
            <person name="Wedrychowicz H."/>
        </authorList>
    </citation>
    <scope>NUCLEOTIDE SEQUENCE [LARGE SCALE GENOMIC DNA]</scope>
    <source>
        <strain evidence="1 2">GAS86</strain>
    </source>
</reference>
<evidence type="ECO:0000313" key="2">
    <source>
        <dbReference type="Proteomes" id="UP000184693"/>
    </source>
</evidence>
<dbReference type="EMBL" id="FSRM01000001">
    <property type="protein sequence ID" value="SIN82142.1"/>
    <property type="molecule type" value="Genomic_DNA"/>
</dbReference>
<name>A0A1N6EGH4_9BURK</name>
<protein>
    <submittedName>
        <fullName evidence="1">Uncharacterized protein</fullName>
    </submittedName>
</protein>
<organism evidence="1 2">
    <name type="scientific">Paraburkholderia phenazinium</name>
    <dbReference type="NCBI Taxonomy" id="60549"/>
    <lineage>
        <taxon>Bacteria</taxon>
        <taxon>Pseudomonadati</taxon>
        <taxon>Pseudomonadota</taxon>
        <taxon>Betaproteobacteria</taxon>
        <taxon>Burkholderiales</taxon>
        <taxon>Burkholderiaceae</taxon>
        <taxon>Paraburkholderia</taxon>
    </lineage>
</organism>
<gene>
    <name evidence="1" type="ORF">SAMN05444168_0614</name>
</gene>
<accession>A0A1N6EGH4</accession>
<dbReference type="RefSeq" id="WP_166660776.1">
    <property type="nucleotide sequence ID" value="NZ_FSRM01000001.1"/>
</dbReference>
<evidence type="ECO:0000313" key="1">
    <source>
        <dbReference type="EMBL" id="SIN82142.1"/>
    </source>
</evidence>
<dbReference type="AlphaFoldDB" id="A0A1N6EGH4"/>
<proteinExistence type="predicted"/>
<sequence length="49" mass="5483">MEKWLVLAAIWSMCATCAYLFVRGATYSDTREAEDELAVIDSARRAIGK</sequence>
<dbReference type="Proteomes" id="UP000184693">
    <property type="component" value="Unassembled WGS sequence"/>
</dbReference>